<dbReference type="AlphaFoldDB" id="A0AAU8TJW5"/>
<name>A0AAU8TJW5_9PSED</name>
<sequence length="66" mass="7008">MQDKVERVEIHGWHLCERPGSAGLCGSSGNKATNSCRGSYGPERSALYGLNGEKRVAFVAGSVVKV</sequence>
<evidence type="ECO:0000313" key="2">
    <source>
        <dbReference type="Proteomes" id="UP000033099"/>
    </source>
</evidence>
<evidence type="ECO:0000313" key="1">
    <source>
        <dbReference type="EMBL" id="AKA82865.1"/>
    </source>
</evidence>
<dbReference type="KEGG" id="pfb:VO64_2319"/>
<organism evidence="1 2">
    <name type="scientific">Pseudomonas synxantha</name>
    <dbReference type="NCBI Taxonomy" id="47883"/>
    <lineage>
        <taxon>Bacteria</taxon>
        <taxon>Pseudomonadati</taxon>
        <taxon>Pseudomonadota</taxon>
        <taxon>Gammaproteobacteria</taxon>
        <taxon>Pseudomonadales</taxon>
        <taxon>Pseudomonadaceae</taxon>
        <taxon>Pseudomonas</taxon>
    </lineage>
</organism>
<accession>A0AAU8TJW5</accession>
<dbReference type="Proteomes" id="UP000033099">
    <property type="component" value="Chromosome"/>
</dbReference>
<protein>
    <submittedName>
        <fullName evidence="1">Uncharacterized protein</fullName>
    </submittedName>
</protein>
<reference evidence="1 2" key="1">
    <citation type="journal article" date="2015" name="Genome Announc.">
        <title>Complete Genome Sequence of Biocontrol Strain Pseudomonas fluorescens LBUM223.</title>
        <authorList>
            <person name="Roquigny R."/>
            <person name="Arseneault T."/>
            <person name="Gadkar V.J."/>
            <person name="Novinscak A."/>
            <person name="Joly D.L."/>
            <person name="Filion M."/>
        </authorList>
    </citation>
    <scope>NUCLEOTIDE SEQUENCE [LARGE SCALE GENOMIC DNA]</scope>
    <source>
        <strain evidence="1 2">LBUM223</strain>
    </source>
</reference>
<gene>
    <name evidence="1" type="ORF">VO64_2319</name>
</gene>
<dbReference type="EMBL" id="CP011117">
    <property type="protein sequence ID" value="AKA82865.1"/>
    <property type="molecule type" value="Genomic_DNA"/>
</dbReference>
<proteinExistence type="predicted"/>